<keyword evidence="2" id="KW-0808">Transferase</keyword>
<proteinExistence type="predicted"/>
<dbReference type="SUPFAM" id="SSF53383">
    <property type="entry name" value="PLP-dependent transferases"/>
    <property type="match status" value="1"/>
</dbReference>
<sequence length="579" mass="65006">MMSMMMHMPRSGPIDYASMSNKVPDFPTDAHLTENKEEREFGSLTSKEWLCVSKHTPGRPLPKPVVDEPPYYILIATYLSFLILIIIGHIKDFFGRIFMPKQFEPLMEKNGYAPWYSRLESFYTRRMKVRLDDCFARKTHGAPGRYVTCYNRFSPDYNHSFYYDGTTTDCLNLSSYNYLGFGQSSGICTDNAVEALEQRGVSACGPRLVIGTSDLHLKCEKVVAEFVGKEDAMVFAMGYGTNAFLFSSLVNSKCLVISDSLNHASTRFGVRLSGAAVKIFPHNDIKKLEKILKDAIAQGQPKTHRPWKKILVAVEGLFSMEGDLCNLPELVELRDKYKFYLFVDEAHSIGALGPHGKGVCDYFDVDPSRVDLLMGTFTKSFGATGGYVAANKDIIQYLRKDILTNAYGETPAPAVLEQIITSLGIINGDLNGNEGQERLQRIAFNSRYLRLGLKRLGFIVYGADDSPVIPLLLYLPAKMPAISRMMYERNIAIVVTCYPATDLLTARVRFCLSSSLMKEDIDYILKACDDISKILQIKYSSGMAGGERNPGDYKKGIKPRWSIEEVLEKTPYDCKGEMI</sequence>
<evidence type="ECO:0000256" key="2">
    <source>
        <dbReference type="ARBA" id="ARBA00022679"/>
    </source>
</evidence>
<dbReference type="PANTHER" id="PTHR13693:SF3">
    <property type="entry name" value="LD36009P"/>
    <property type="match status" value="1"/>
</dbReference>
<evidence type="ECO:0000313" key="5">
    <source>
        <dbReference type="EMBL" id="CDK29186.1"/>
    </source>
</evidence>
<dbReference type="InterPro" id="IPR015422">
    <property type="entry name" value="PyrdxlP-dep_Trfase_small"/>
</dbReference>
<keyword evidence="3" id="KW-0472">Membrane</keyword>
<organism evidence="5 6">
    <name type="scientific">Kuraishia capsulata CBS 1993</name>
    <dbReference type="NCBI Taxonomy" id="1382522"/>
    <lineage>
        <taxon>Eukaryota</taxon>
        <taxon>Fungi</taxon>
        <taxon>Dikarya</taxon>
        <taxon>Ascomycota</taxon>
        <taxon>Saccharomycotina</taxon>
        <taxon>Pichiomycetes</taxon>
        <taxon>Pichiales</taxon>
        <taxon>Pichiaceae</taxon>
        <taxon>Kuraishia</taxon>
    </lineage>
</organism>
<keyword evidence="6" id="KW-1185">Reference proteome</keyword>
<dbReference type="OrthoDB" id="65434at2759"/>
<dbReference type="Gene3D" id="3.40.640.10">
    <property type="entry name" value="Type I PLP-dependent aspartate aminotransferase-like (Major domain)"/>
    <property type="match status" value="1"/>
</dbReference>
<evidence type="ECO:0000256" key="3">
    <source>
        <dbReference type="SAM" id="Phobius"/>
    </source>
</evidence>
<accession>W6MR47</accession>
<dbReference type="GO" id="GO:0046513">
    <property type="term" value="P:ceramide biosynthetic process"/>
    <property type="evidence" value="ECO:0007669"/>
    <property type="project" value="TreeGrafter"/>
</dbReference>
<reference evidence="5" key="2">
    <citation type="submission" date="2014-02" db="EMBL/GenBank/DDBJ databases">
        <title>Complete DNA sequence of /Kuraishia capsulata/ illustrates novel genomic features among budding yeasts (/Saccharomycotina/).</title>
        <authorList>
            <person name="Morales L."/>
            <person name="Noel B."/>
            <person name="Porcel B."/>
            <person name="Marcet-Houben M."/>
            <person name="Hullo M-F."/>
            <person name="Sacerdot C."/>
            <person name="Tekaia F."/>
            <person name="Leh-Louis V."/>
            <person name="Despons L."/>
            <person name="Khanna V."/>
            <person name="Aury J-M."/>
            <person name="Barbe V."/>
            <person name="Couloux A."/>
            <person name="Labadie K."/>
            <person name="Pelletier E."/>
            <person name="Souciet J-L."/>
            <person name="Boekhout T."/>
            <person name="Gabaldon T."/>
            <person name="Wincker P."/>
            <person name="Dujon B."/>
        </authorList>
    </citation>
    <scope>NUCLEOTIDE SEQUENCE</scope>
    <source>
        <strain evidence="5">CBS 1993</strain>
    </source>
</reference>
<dbReference type="EMBL" id="HG793130">
    <property type="protein sequence ID" value="CDK29186.1"/>
    <property type="molecule type" value="Genomic_DNA"/>
</dbReference>
<dbReference type="Gene3D" id="3.90.1150.10">
    <property type="entry name" value="Aspartate Aminotransferase, domain 1"/>
    <property type="match status" value="1"/>
</dbReference>
<dbReference type="InterPro" id="IPR004839">
    <property type="entry name" value="Aminotransferase_I/II_large"/>
</dbReference>
<dbReference type="InterPro" id="IPR015424">
    <property type="entry name" value="PyrdxlP-dep_Trfase"/>
</dbReference>
<name>W6MR47_9ASCO</name>
<dbReference type="Pfam" id="PF00155">
    <property type="entry name" value="Aminotran_1_2"/>
    <property type="match status" value="1"/>
</dbReference>
<dbReference type="HOGENOM" id="CLU_015846_7_2_1"/>
<dbReference type="STRING" id="1382522.W6MR47"/>
<reference evidence="5" key="1">
    <citation type="submission" date="2013-12" db="EMBL/GenBank/DDBJ databases">
        <authorList>
            <person name="Genoscope - CEA"/>
        </authorList>
    </citation>
    <scope>NUCLEOTIDE SEQUENCE</scope>
    <source>
        <strain evidence="5">CBS 1993</strain>
    </source>
</reference>
<evidence type="ECO:0000313" key="6">
    <source>
        <dbReference type="Proteomes" id="UP000019384"/>
    </source>
</evidence>
<dbReference type="InterPro" id="IPR015421">
    <property type="entry name" value="PyrdxlP-dep_Trfase_major"/>
</dbReference>
<protein>
    <recommendedName>
        <fullName evidence="4">Aminotransferase class I/classII large domain-containing protein</fullName>
    </recommendedName>
</protein>
<comment type="cofactor">
    <cofactor evidence="1">
        <name>pyridoxal 5'-phosphate</name>
        <dbReference type="ChEBI" id="CHEBI:597326"/>
    </cofactor>
</comment>
<evidence type="ECO:0000256" key="1">
    <source>
        <dbReference type="ARBA" id="ARBA00001933"/>
    </source>
</evidence>
<dbReference type="GO" id="GO:0046512">
    <property type="term" value="P:sphingosine biosynthetic process"/>
    <property type="evidence" value="ECO:0007669"/>
    <property type="project" value="TreeGrafter"/>
</dbReference>
<dbReference type="GO" id="GO:0016020">
    <property type="term" value="C:membrane"/>
    <property type="evidence" value="ECO:0007669"/>
    <property type="project" value="GOC"/>
</dbReference>
<gene>
    <name evidence="5" type="ORF">KUCA_T00005173001</name>
</gene>
<dbReference type="AlphaFoldDB" id="W6MR47"/>
<feature type="transmembrane region" description="Helical" evidence="3">
    <location>
        <begin position="71"/>
        <end position="90"/>
    </location>
</feature>
<dbReference type="CDD" id="cd06454">
    <property type="entry name" value="KBL_like"/>
    <property type="match status" value="1"/>
</dbReference>
<dbReference type="PANTHER" id="PTHR13693">
    <property type="entry name" value="CLASS II AMINOTRANSFERASE/8-AMINO-7-OXONONANOATE SYNTHASE"/>
    <property type="match status" value="1"/>
</dbReference>
<dbReference type="GO" id="GO:0004758">
    <property type="term" value="F:serine C-palmitoyltransferase activity"/>
    <property type="evidence" value="ECO:0007669"/>
    <property type="project" value="TreeGrafter"/>
</dbReference>
<dbReference type="GeneID" id="34522562"/>
<feature type="domain" description="Aminotransferase class I/classII large" evidence="4">
    <location>
        <begin position="168"/>
        <end position="527"/>
    </location>
</feature>
<dbReference type="Proteomes" id="UP000019384">
    <property type="component" value="Unassembled WGS sequence"/>
</dbReference>
<dbReference type="GO" id="GO:0030170">
    <property type="term" value="F:pyridoxal phosphate binding"/>
    <property type="evidence" value="ECO:0007669"/>
    <property type="project" value="InterPro"/>
</dbReference>
<dbReference type="GO" id="GO:0017059">
    <property type="term" value="C:serine palmitoyltransferase complex"/>
    <property type="evidence" value="ECO:0007669"/>
    <property type="project" value="TreeGrafter"/>
</dbReference>
<keyword evidence="3" id="KW-0812">Transmembrane</keyword>
<evidence type="ECO:0000259" key="4">
    <source>
        <dbReference type="Pfam" id="PF00155"/>
    </source>
</evidence>
<dbReference type="RefSeq" id="XP_022461174.1">
    <property type="nucleotide sequence ID" value="XM_022606331.1"/>
</dbReference>
<dbReference type="InterPro" id="IPR050087">
    <property type="entry name" value="AON_synthase_class-II"/>
</dbReference>
<keyword evidence="3" id="KW-1133">Transmembrane helix</keyword>